<dbReference type="RefSeq" id="WP_379287888.1">
    <property type="nucleotide sequence ID" value="NZ_JBHTIU010000030.1"/>
</dbReference>
<evidence type="ECO:0000259" key="6">
    <source>
        <dbReference type="Pfam" id="PF00496"/>
    </source>
</evidence>
<reference evidence="8" key="1">
    <citation type="journal article" date="2019" name="Int. J. Syst. Evol. Microbiol.">
        <title>The Global Catalogue of Microorganisms (GCM) 10K type strain sequencing project: providing services to taxonomists for standard genome sequencing and annotation.</title>
        <authorList>
            <consortium name="The Broad Institute Genomics Platform"/>
            <consortium name="The Broad Institute Genome Sequencing Center for Infectious Disease"/>
            <person name="Wu L."/>
            <person name="Ma J."/>
        </authorList>
    </citation>
    <scope>NUCLEOTIDE SEQUENCE [LARGE SCALE GENOMIC DNA]</scope>
    <source>
        <strain evidence="8">CCUG 57263</strain>
    </source>
</reference>
<keyword evidence="3 5" id="KW-0732">Signal</keyword>
<dbReference type="SUPFAM" id="SSF53850">
    <property type="entry name" value="Periplasmic binding protein-like II"/>
    <property type="match status" value="1"/>
</dbReference>
<evidence type="ECO:0000313" key="7">
    <source>
        <dbReference type="EMBL" id="MFD0869482.1"/>
    </source>
</evidence>
<dbReference type="PANTHER" id="PTHR30290">
    <property type="entry name" value="PERIPLASMIC BINDING COMPONENT OF ABC TRANSPORTER"/>
    <property type="match status" value="1"/>
</dbReference>
<gene>
    <name evidence="7" type="ORF">ACFQ03_10000</name>
</gene>
<comment type="caution">
    <text evidence="7">The sequence shown here is derived from an EMBL/GenBank/DDBJ whole genome shotgun (WGS) entry which is preliminary data.</text>
</comment>
<sequence>MIHRTRLKWFVPLMLAMILLLIPACSESSGTTEEKPPEENKGSTSSPSPSPSPGNEDKSKDPPSGGGGTGDLIVAWLSEPPTLDPHMSTDQQTSIASSHIYDTLVKHDKDLNIQPRLAESWKMVDDVTWEFKLRQGVKFTDGSAFNAEVAKANLDRLLDPKTASPRASLVNMIKEITVVDEYTLQLVTDYPYSPLLAHLAHPGVGIVSAEAIKKDYEKVNAGEKAGAWLSQNPAGTGTFKLDSWEPGQELKLVKNDDHWGNKAKIDSITFKVVSENGTRIAELETGYAHIIEPVSPSSIARVEGLDGAYLNRQASLSLSYIGFNTEKEPFNDVRVRQALSMAINKDEVISGIYEGTGIPAVGPLAPDVFGYDPSVKPIEYNLDKAKELMKEAGYENGFSTTIWTNDNQERIKVAEYVQAKLKELNVDVKIEVMEWGAYLSQTAEGKHDMFVLGWSTVTADADYGLYLVFHSANAGEPGNRTFTKDAELDKLLDEGRKENDPEKRKAIYKRVQEKLVELAPMLYIHHQEYLDGVSKKVKGYWRHPSGIMQFHDVSIEP</sequence>
<dbReference type="InterPro" id="IPR030678">
    <property type="entry name" value="Peptide/Ni-bd"/>
</dbReference>
<dbReference type="CDD" id="cd08499">
    <property type="entry name" value="PBP2_Ylib_like"/>
    <property type="match status" value="1"/>
</dbReference>
<dbReference type="InterPro" id="IPR039424">
    <property type="entry name" value="SBP_5"/>
</dbReference>
<evidence type="ECO:0000256" key="1">
    <source>
        <dbReference type="ARBA" id="ARBA00005695"/>
    </source>
</evidence>
<keyword evidence="2" id="KW-0813">Transport</keyword>
<evidence type="ECO:0000256" key="2">
    <source>
        <dbReference type="ARBA" id="ARBA00022448"/>
    </source>
</evidence>
<proteinExistence type="inferred from homology"/>
<feature type="domain" description="Solute-binding protein family 5" evidence="6">
    <location>
        <begin position="113"/>
        <end position="475"/>
    </location>
</feature>
<dbReference type="Gene3D" id="3.10.105.10">
    <property type="entry name" value="Dipeptide-binding Protein, Domain 3"/>
    <property type="match status" value="1"/>
</dbReference>
<dbReference type="Proteomes" id="UP001597120">
    <property type="component" value="Unassembled WGS sequence"/>
</dbReference>
<comment type="similarity">
    <text evidence="1">Belongs to the bacterial solute-binding protein 5 family.</text>
</comment>
<dbReference type="PIRSF" id="PIRSF002741">
    <property type="entry name" value="MppA"/>
    <property type="match status" value="1"/>
</dbReference>
<evidence type="ECO:0000256" key="3">
    <source>
        <dbReference type="ARBA" id="ARBA00022729"/>
    </source>
</evidence>
<name>A0ABW3D7Q0_9BACL</name>
<dbReference type="EMBL" id="JBHTIU010000030">
    <property type="protein sequence ID" value="MFD0869482.1"/>
    <property type="molecule type" value="Genomic_DNA"/>
</dbReference>
<evidence type="ECO:0000256" key="4">
    <source>
        <dbReference type="SAM" id="MobiDB-lite"/>
    </source>
</evidence>
<organism evidence="7 8">
    <name type="scientific">Paenibacillus residui</name>
    <dbReference type="NCBI Taxonomy" id="629724"/>
    <lineage>
        <taxon>Bacteria</taxon>
        <taxon>Bacillati</taxon>
        <taxon>Bacillota</taxon>
        <taxon>Bacilli</taxon>
        <taxon>Bacillales</taxon>
        <taxon>Paenibacillaceae</taxon>
        <taxon>Paenibacillus</taxon>
    </lineage>
</organism>
<evidence type="ECO:0000313" key="8">
    <source>
        <dbReference type="Proteomes" id="UP001597120"/>
    </source>
</evidence>
<evidence type="ECO:0000256" key="5">
    <source>
        <dbReference type="SAM" id="SignalP"/>
    </source>
</evidence>
<protein>
    <submittedName>
        <fullName evidence="7">Glutathione ABC transporter substrate-binding protein</fullName>
    </submittedName>
</protein>
<feature type="chain" id="PRO_5045497247" evidence="5">
    <location>
        <begin position="27"/>
        <end position="557"/>
    </location>
</feature>
<dbReference type="InterPro" id="IPR000914">
    <property type="entry name" value="SBP_5_dom"/>
</dbReference>
<keyword evidence="8" id="KW-1185">Reference proteome</keyword>
<dbReference type="Gene3D" id="3.90.76.10">
    <property type="entry name" value="Dipeptide-binding Protein, Domain 1"/>
    <property type="match status" value="1"/>
</dbReference>
<feature type="compositionally biased region" description="Basic and acidic residues" evidence="4">
    <location>
        <begin position="32"/>
        <end position="41"/>
    </location>
</feature>
<accession>A0ABW3D7Q0</accession>
<dbReference type="Pfam" id="PF00496">
    <property type="entry name" value="SBP_bac_5"/>
    <property type="match status" value="1"/>
</dbReference>
<feature type="signal peptide" evidence="5">
    <location>
        <begin position="1"/>
        <end position="26"/>
    </location>
</feature>
<dbReference type="PANTHER" id="PTHR30290:SF9">
    <property type="entry name" value="OLIGOPEPTIDE-BINDING PROTEIN APPA"/>
    <property type="match status" value="1"/>
</dbReference>
<feature type="region of interest" description="Disordered" evidence="4">
    <location>
        <begin position="28"/>
        <end position="73"/>
    </location>
</feature>
<dbReference type="Gene3D" id="3.40.190.10">
    <property type="entry name" value="Periplasmic binding protein-like II"/>
    <property type="match status" value="1"/>
</dbReference>